<feature type="region of interest" description="Disordered" evidence="1">
    <location>
        <begin position="374"/>
        <end position="415"/>
    </location>
</feature>
<reference evidence="2 3" key="1">
    <citation type="journal article" date="2020" name="Nature">
        <title>Six reference-quality genomes reveal evolution of bat adaptations.</title>
        <authorList>
            <person name="Jebb D."/>
            <person name="Huang Z."/>
            <person name="Pippel M."/>
            <person name="Hughes G.M."/>
            <person name="Lavrichenko K."/>
            <person name="Devanna P."/>
            <person name="Winkler S."/>
            <person name="Jermiin L.S."/>
            <person name="Skirmuntt E.C."/>
            <person name="Katzourakis A."/>
            <person name="Burkitt-Gray L."/>
            <person name="Ray D.A."/>
            <person name="Sullivan K.A.M."/>
            <person name="Roscito J.G."/>
            <person name="Kirilenko B.M."/>
            <person name="Davalos L.M."/>
            <person name="Corthals A.P."/>
            <person name="Power M.L."/>
            <person name="Jones G."/>
            <person name="Ransome R.D."/>
            <person name="Dechmann D.K.N."/>
            <person name="Locatelli A.G."/>
            <person name="Puechmaille S.J."/>
            <person name="Fedrigo O."/>
            <person name="Jarvis E.D."/>
            <person name="Hiller M."/>
            <person name="Vernes S.C."/>
            <person name="Myers E.W."/>
            <person name="Teeling E.C."/>
        </authorList>
    </citation>
    <scope>NUCLEOTIDE SEQUENCE [LARGE SCALE GENOMIC DNA]</scope>
    <source>
        <strain evidence="2">Bat1K_MPI-CBG_1</strain>
    </source>
</reference>
<gene>
    <name evidence="2" type="ORF">HJG60_010402</name>
</gene>
<protein>
    <submittedName>
        <fullName evidence="2">Uncharacterized protein</fullName>
    </submittedName>
</protein>
<evidence type="ECO:0000313" key="3">
    <source>
        <dbReference type="Proteomes" id="UP000664940"/>
    </source>
</evidence>
<dbReference type="EMBL" id="JABVXQ010000003">
    <property type="protein sequence ID" value="KAF6120076.1"/>
    <property type="molecule type" value="Genomic_DNA"/>
</dbReference>
<organism evidence="2 3">
    <name type="scientific">Phyllostomus discolor</name>
    <name type="common">pale spear-nosed bat</name>
    <dbReference type="NCBI Taxonomy" id="89673"/>
    <lineage>
        <taxon>Eukaryota</taxon>
        <taxon>Metazoa</taxon>
        <taxon>Chordata</taxon>
        <taxon>Craniata</taxon>
        <taxon>Vertebrata</taxon>
        <taxon>Euteleostomi</taxon>
        <taxon>Mammalia</taxon>
        <taxon>Eutheria</taxon>
        <taxon>Laurasiatheria</taxon>
        <taxon>Chiroptera</taxon>
        <taxon>Yangochiroptera</taxon>
        <taxon>Phyllostomidae</taxon>
        <taxon>Phyllostominae</taxon>
        <taxon>Phyllostomus</taxon>
    </lineage>
</organism>
<dbReference type="Proteomes" id="UP000664940">
    <property type="component" value="Unassembled WGS sequence"/>
</dbReference>
<evidence type="ECO:0000313" key="2">
    <source>
        <dbReference type="EMBL" id="KAF6120076.1"/>
    </source>
</evidence>
<sequence length="415" mass="43137">MALGHRGGCTGSSLGPRPAPASAGSPSARSPGRPSGLECASVSPFSTLGRHCVTRGSQDPLLGAQCKRGWGFLGVQPGRVQPSLPWRPWSLLVGGWWLVVGGWCLVAGRCREFGGGGGGGGCFLFCFEPRHLHAHTAHTRSPGGALAEPRVGEGSCDFTLHPPCPTEFQPLLPLCLRLGPSPVSNSHQVSSQMGLGNETVRSCPLSSGLPPPSPPTPTPASGPLPLVAKRKAVQGPQHPVPGHPQLWQAAGFTCWAPPPSTCPDLGEGAATSCPAHGRPVGLAPTTSRNGALTGETCSAPRRCRCRRLPPGGPQSCGAGGGPGPVVRRAGWGLPRASVLRPRRAEGTRLLLAGSSFIPSQTPCRAASGTHAALAGCRAEPRNSRRHRGHYQRRTQFSPRPRLAEREPDIPPPGTE</sequence>
<feature type="compositionally biased region" description="Basic residues" evidence="1">
    <location>
        <begin position="383"/>
        <end position="392"/>
    </location>
</feature>
<proteinExistence type="predicted"/>
<feature type="compositionally biased region" description="Low complexity" evidence="1">
    <location>
        <begin position="11"/>
        <end position="37"/>
    </location>
</feature>
<feature type="region of interest" description="Disordered" evidence="1">
    <location>
        <begin position="200"/>
        <end position="224"/>
    </location>
</feature>
<feature type="compositionally biased region" description="Pro residues" evidence="1">
    <location>
        <begin position="209"/>
        <end position="222"/>
    </location>
</feature>
<comment type="caution">
    <text evidence="2">The sequence shown here is derived from an EMBL/GenBank/DDBJ whole genome shotgun (WGS) entry which is preliminary data.</text>
</comment>
<accession>A0A834B1V3</accession>
<name>A0A834B1V3_9CHIR</name>
<feature type="compositionally biased region" description="Gly residues" evidence="1">
    <location>
        <begin position="1"/>
        <end position="10"/>
    </location>
</feature>
<feature type="region of interest" description="Disordered" evidence="1">
    <location>
        <begin position="1"/>
        <end position="38"/>
    </location>
</feature>
<dbReference type="AlphaFoldDB" id="A0A834B1V3"/>
<evidence type="ECO:0000256" key="1">
    <source>
        <dbReference type="SAM" id="MobiDB-lite"/>
    </source>
</evidence>